<organism evidence="1 2">
    <name type="scientific">Devosia riboflavina</name>
    <dbReference type="NCBI Taxonomy" id="46914"/>
    <lineage>
        <taxon>Bacteria</taxon>
        <taxon>Pseudomonadati</taxon>
        <taxon>Pseudomonadota</taxon>
        <taxon>Alphaproteobacteria</taxon>
        <taxon>Hyphomicrobiales</taxon>
        <taxon>Devosiaceae</taxon>
        <taxon>Devosia</taxon>
    </lineage>
</organism>
<dbReference type="RefSeq" id="WP_035086267.1">
    <property type="nucleotide sequence ID" value="NZ_JQGC01000024.1"/>
</dbReference>
<evidence type="ECO:0008006" key="3">
    <source>
        <dbReference type="Google" id="ProtNLM"/>
    </source>
</evidence>
<gene>
    <name evidence="1" type="ORF">JP75_20460</name>
</gene>
<dbReference type="EMBL" id="JQGC01000024">
    <property type="protein sequence ID" value="KFL29545.1"/>
    <property type="molecule type" value="Genomic_DNA"/>
</dbReference>
<evidence type="ECO:0000313" key="1">
    <source>
        <dbReference type="EMBL" id="KFL29545.1"/>
    </source>
</evidence>
<evidence type="ECO:0000313" key="2">
    <source>
        <dbReference type="Proteomes" id="UP000028981"/>
    </source>
</evidence>
<name>A0A087LY42_9HYPH</name>
<proteinExistence type="predicted"/>
<reference evidence="1 2" key="1">
    <citation type="submission" date="2014-08" db="EMBL/GenBank/DDBJ databases">
        <authorList>
            <person name="Hassan Y.I."/>
            <person name="Lepp D."/>
            <person name="Zhou T."/>
        </authorList>
    </citation>
    <scope>NUCLEOTIDE SEQUENCE [LARGE SCALE GENOMIC DNA]</scope>
    <source>
        <strain evidence="1 2">IFO13584</strain>
    </source>
</reference>
<accession>A0A087LY42</accession>
<dbReference type="STRING" id="46914.JP75_20460"/>
<dbReference type="Proteomes" id="UP000028981">
    <property type="component" value="Unassembled WGS sequence"/>
</dbReference>
<sequence length="103" mass="11296">MAISVGVLGFYCSAVSFAEELTAGVVVTKMEAEDRFPFVTGIVEGLAYERYQRDGKATAGMKCIYEWGFNAENVVKIYDAFKAFPDYTPAAVVSAMAEKECPR</sequence>
<comment type="caution">
    <text evidence="1">The sequence shown here is derived from an EMBL/GenBank/DDBJ whole genome shotgun (WGS) entry which is preliminary data.</text>
</comment>
<dbReference type="AlphaFoldDB" id="A0A087LY42"/>
<dbReference type="OrthoDB" id="7869975at2"/>
<keyword evidence="2" id="KW-1185">Reference proteome</keyword>
<protein>
    <recommendedName>
        <fullName evidence="3">Rap1a immunity protein domain-containing protein</fullName>
    </recommendedName>
</protein>